<proteinExistence type="predicted"/>
<dbReference type="Pfam" id="PF04860">
    <property type="entry name" value="Phage_portal"/>
    <property type="match status" value="1"/>
</dbReference>
<name>A0A1H0CPK4_9HYPH</name>
<dbReference type="RefSeq" id="WP_090668083.1">
    <property type="nucleotide sequence ID" value="NZ_FNIT01000001.1"/>
</dbReference>
<dbReference type="InterPro" id="IPR006427">
    <property type="entry name" value="Portal_HK97"/>
</dbReference>
<dbReference type="Proteomes" id="UP000198793">
    <property type="component" value="Unassembled WGS sequence"/>
</dbReference>
<keyword evidence="2" id="KW-1185">Reference proteome</keyword>
<reference evidence="1 2" key="1">
    <citation type="submission" date="2016-10" db="EMBL/GenBank/DDBJ databases">
        <authorList>
            <person name="de Groot N.N."/>
        </authorList>
    </citation>
    <scope>NUCLEOTIDE SEQUENCE [LARGE SCALE GENOMIC DNA]</scope>
    <source>
        <strain evidence="2">L7-484,KACC 16230,DSM 25025</strain>
    </source>
</reference>
<protein>
    <submittedName>
        <fullName evidence="1">Phage portal protein, HK97 family</fullName>
    </submittedName>
</protein>
<dbReference type="NCBIfam" id="TIGR01537">
    <property type="entry name" value="portal_HK97"/>
    <property type="match status" value="1"/>
</dbReference>
<organism evidence="1 2">
    <name type="scientific">Aureimonas jatrophae</name>
    <dbReference type="NCBI Taxonomy" id="1166073"/>
    <lineage>
        <taxon>Bacteria</taxon>
        <taxon>Pseudomonadati</taxon>
        <taxon>Pseudomonadota</taxon>
        <taxon>Alphaproteobacteria</taxon>
        <taxon>Hyphomicrobiales</taxon>
        <taxon>Aurantimonadaceae</taxon>
        <taxon>Aureimonas</taxon>
    </lineage>
</organism>
<evidence type="ECO:0000313" key="1">
    <source>
        <dbReference type="EMBL" id="SDN59794.1"/>
    </source>
</evidence>
<sequence length="403" mass="43169">MVGPVERLRAWARGPDGARAPERKEGGFHGGALVFAGGQSDGASWSERGYVSAAREGFMRNPVAYRCVRLVAESTAAVPLILYDGSQEVAEHPMLQLLRRPNGAQDGAALVEALCGHLLLSGAAHLEAVALDGVPRLLHALRPDTVRTIAGADGWPTMVEVRHGEGVRRLALDGDGGRPPRILAIRLFHPLNGADGFAPLEAARTALDLHNAATRWNKALLDNSARPSGALVYQPGDGSNLSPDQFDRLKSELESGYVGAARAGRPMLLEGGLDWKTMALSPRDMDFVEARNGAARDIAVAFGVPPMLLGIPGDATYANYAEANRALFRLTVLPLVARLCAAVGDWLAALYGEPALRLGFDADRIEGLAQEREALWRRLGGAEFLSEDEKREAVGYGPRRTAR</sequence>
<dbReference type="EMBL" id="FNIT01000001">
    <property type="protein sequence ID" value="SDN59794.1"/>
    <property type="molecule type" value="Genomic_DNA"/>
</dbReference>
<gene>
    <name evidence="1" type="ORF">SAMN05192530_101401</name>
</gene>
<accession>A0A1H0CPK4</accession>
<dbReference type="InterPro" id="IPR006944">
    <property type="entry name" value="Phage/GTA_portal"/>
</dbReference>
<dbReference type="STRING" id="1166073.SAMN05192530_101401"/>
<dbReference type="OrthoDB" id="9134461at2"/>
<evidence type="ECO:0000313" key="2">
    <source>
        <dbReference type="Proteomes" id="UP000198793"/>
    </source>
</evidence>
<dbReference type="AlphaFoldDB" id="A0A1H0CPK4"/>